<evidence type="ECO:0000313" key="2">
    <source>
        <dbReference type="Proteomes" id="UP000814033"/>
    </source>
</evidence>
<name>A0ACB8RFA9_9AGAM</name>
<sequence length="215" mass="24341">MNLAEELKAKTDANDGKMSTSAHEGRIPALGPNDKPPNEYSSDFHIFVSGATFEYYRQRERFLALCFHKFVKTSGKLEFAEQTRDKYHLTPGLEVMNLDLPFNRDCETYMVVNFGQIHVKLGGPVRLAKQDIPEEMNARIANGDKVDDNNGHILVWKPISQSELVHWESREEHTHATSGSVTAYAIVIPVRFSVAYAGVHMCILLAECSLQNRFR</sequence>
<keyword evidence="2" id="KW-1185">Reference proteome</keyword>
<gene>
    <name evidence="1" type="ORF">FA95DRAFT_1575830</name>
</gene>
<reference evidence="1" key="2">
    <citation type="journal article" date="2022" name="New Phytol.">
        <title>Evolutionary transition to the ectomycorrhizal habit in the genomes of a hyperdiverse lineage of mushroom-forming fungi.</title>
        <authorList>
            <person name="Looney B."/>
            <person name="Miyauchi S."/>
            <person name="Morin E."/>
            <person name="Drula E."/>
            <person name="Courty P.E."/>
            <person name="Kohler A."/>
            <person name="Kuo A."/>
            <person name="LaButti K."/>
            <person name="Pangilinan J."/>
            <person name="Lipzen A."/>
            <person name="Riley R."/>
            <person name="Andreopoulos W."/>
            <person name="He G."/>
            <person name="Johnson J."/>
            <person name="Nolan M."/>
            <person name="Tritt A."/>
            <person name="Barry K.W."/>
            <person name="Grigoriev I.V."/>
            <person name="Nagy L.G."/>
            <person name="Hibbett D."/>
            <person name="Henrissat B."/>
            <person name="Matheny P.B."/>
            <person name="Labbe J."/>
            <person name="Martin F.M."/>
        </authorList>
    </citation>
    <scope>NUCLEOTIDE SEQUENCE</scope>
    <source>
        <strain evidence="1">FP105234-sp</strain>
    </source>
</reference>
<proteinExistence type="predicted"/>
<comment type="caution">
    <text evidence="1">The sequence shown here is derived from an EMBL/GenBank/DDBJ whole genome shotgun (WGS) entry which is preliminary data.</text>
</comment>
<protein>
    <submittedName>
        <fullName evidence="1">Uncharacterized protein</fullName>
    </submittedName>
</protein>
<reference evidence="1" key="1">
    <citation type="submission" date="2021-02" db="EMBL/GenBank/DDBJ databases">
        <authorList>
            <consortium name="DOE Joint Genome Institute"/>
            <person name="Ahrendt S."/>
            <person name="Looney B.P."/>
            <person name="Miyauchi S."/>
            <person name="Morin E."/>
            <person name="Drula E."/>
            <person name="Courty P.E."/>
            <person name="Chicoki N."/>
            <person name="Fauchery L."/>
            <person name="Kohler A."/>
            <person name="Kuo A."/>
            <person name="Labutti K."/>
            <person name="Pangilinan J."/>
            <person name="Lipzen A."/>
            <person name="Riley R."/>
            <person name="Andreopoulos W."/>
            <person name="He G."/>
            <person name="Johnson J."/>
            <person name="Barry K.W."/>
            <person name="Grigoriev I.V."/>
            <person name="Nagy L."/>
            <person name="Hibbett D."/>
            <person name="Henrissat B."/>
            <person name="Matheny P.B."/>
            <person name="Labbe J."/>
            <person name="Martin F."/>
        </authorList>
    </citation>
    <scope>NUCLEOTIDE SEQUENCE</scope>
    <source>
        <strain evidence="1">FP105234-sp</strain>
    </source>
</reference>
<accession>A0ACB8RFA9</accession>
<evidence type="ECO:0000313" key="1">
    <source>
        <dbReference type="EMBL" id="KAI0042308.1"/>
    </source>
</evidence>
<dbReference type="Proteomes" id="UP000814033">
    <property type="component" value="Unassembled WGS sequence"/>
</dbReference>
<organism evidence="1 2">
    <name type="scientific">Auriscalpium vulgare</name>
    <dbReference type="NCBI Taxonomy" id="40419"/>
    <lineage>
        <taxon>Eukaryota</taxon>
        <taxon>Fungi</taxon>
        <taxon>Dikarya</taxon>
        <taxon>Basidiomycota</taxon>
        <taxon>Agaricomycotina</taxon>
        <taxon>Agaricomycetes</taxon>
        <taxon>Russulales</taxon>
        <taxon>Auriscalpiaceae</taxon>
        <taxon>Auriscalpium</taxon>
    </lineage>
</organism>
<dbReference type="EMBL" id="MU276073">
    <property type="protein sequence ID" value="KAI0042308.1"/>
    <property type="molecule type" value="Genomic_DNA"/>
</dbReference>